<dbReference type="InterPro" id="IPR003029">
    <property type="entry name" value="S1_domain"/>
</dbReference>
<dbReference type="PROSITE" id="PS50126">
    <property type="entry name" value="S1"/>
    <property type="match status" value="1"/>
</dbReference>
<reference evidence="3 4" key="1">
    <citation type="submission" date="2018-06" db="EMBL/GenBank/DDBJ databases">
        <title>Genomic Encyclopedia of Type Strains, Phase IV (KMG-IV): sequencing the most valuable type-strain genomes for metagenomic binning, comparative biology and taxonomic classification.</title>
        <authorList>
            <person name="Goeker M."/>
        </authorList>
    </citation>
    <scope>NUCLEOTIDE SEQUENCE [LARGE SCALE GENOMIC DNA]</scope>
    <source>
        <strain evidence="3 4">DSM 24875</strain>
    </source>
</reference>
<evidence type="ECO:0000313" key="4">
    <source>
        <dbReference type="Proteomes" id="UP000253529"/>
    </source>
</evidence>
<dbReference type="Proteomes" id="UP000253529">
    <property type="component" value="Unassembled WGS sequence"/>
</dbReference>
<dbReference type="InterPro" id="IPR042230">
    <property type="entry name" value="CusF_sf"/>
</dbReference>
<keyword evidence="1" id="KW-0732">Signal</keyword>
<organism evidence="3 4">
    <name type="scientific">Roseiarcus fermentans</name>
    <dbReference type="NCBI Taxonomy" id="1473586"/>
    <lineage>
        <taxon>Bacteria</taxon>
        <taxon>Pseudomonadati</taxon>
        <taxon>Pseudomonadota</taxon>
        <taxon>Alphaproteobacteria</taxon>
        <taxon>Hyphomicrobiales</taxon>
        <taxon>Roseiarcaceae</taxon>
        <taxon>Roseiarcus</taxon>
    </lineage>
</organism>
<dbReference type="Gene3D" id="2.40.50.320">
    <property type="entry name" value="Copper binding periplasmic protein CusF"/>
    <property type="match status" value="1"/>
</dbReference>
<evidence type="ECO:0000259" key="2">
    <source>
        <dbReference type="PROSITE" id="PS50126"/>
    </source>
</evidence>
<accession>A0A366EIQ6</accession>
<protein>
    <submittedName>
        <fullName evidence="3">Cu/Ag efflux protein CusF</fullName>
    </submittedName>
</protein>
<evidence type="ECO:0000313" key="3">
    <source>
        <dbReference type="EMBL" id="RBP02301.1"/>
    </source>
</evidence>
<keyword evidence="4" id="KW-1185">Reference proteome</keyword>
<dbReference type="GO" id="GO:0003676">
    <property type="term" value="F:nucleic acid binding"/>
    <property type="evidence" value="ECO:0007669"/>
    <property type="project" value="InterPro"/>
</dbReference>
<gene>
    <name evidence="3" type="ORF">DFR50_1531</name>
</gene>
<name>A0A366EIQ6_9HYPH</name>
<sequence length="103" mass="10887">MRRLRPVAMAIVALGLATSLAGGQEATSGIFAGHGRVEAVAPGTGALTIVHDDIEGFMPAMEMMYKVKTPDLSRDLRPGDAIDFKIDASTYTVIQVTRVLGAK</sequence>
<dbReference type="OrthoDB" id="7371803at2"/>
<feature type="domain" description="S1 motif" evidence="2">
    <location>
        <begin position="28"/>
        <end position="86"/>
    </location>
</feature>
<feature type="signal peptide" evidence="1">
    <location>
        <begin position="1"/>
        <end position="21"/>
    </location>
</feature>
<dbReference type="EMBL" id="QNRK01000053">
    <property type="protein sequence ID" value="RBP02301.1"/>
    <property type="molecule type" value="Genomic_DNA"/>
</dbReference>
<dbReference type="AlphaFoldDB" id="A0A366EIQ6"/>
<feature type="chain" id="PRO_5016968096" evidence="1">
    <location>
        <begin position="22"/>
        <end position="103"/>
    </location>
</feature>
<evidence type="ECO:0000256" key="1">
    <source>
        <dbReference type="SAM" id="SignalP"/>
    </source>
</evidence>
<dbReference type="RefSeq" id="WP_147262965.1">
    <property type="nucleotide sequence ID" value="NZ_QNRK01000053.1"/>
</dbReference>
<dbReference type="InterPro" id="IPR021647">
    <property type="entry name" value="CusF_Ec"/>
</dbReference>
<dbReference type="Pfam" id="PF11604">
    <property type="entry name" value="CusF_Ec"/>
    <property type="match status" value="1"/>
</dbReference>
<proteinExistence type="predicted"/>
<comment type="caution">
    <text evidence="3">The sequence shown here is derived from an EMBL/GenBank/DDBJ whole genome shotgun (WGS) entry which is preliminary data.</text>
</comment>